<dbReference type="AlphaFoldDB" id="A0A2A6BD56"/>
<dbReference type="PANTHER" id="PTHR18870:SF9">
    <property type="entry name" value="PROTEIN TAG-278-RELATED"/>
    <property type="match status" value="1"/>
</dbReference>
<accession>A0A8R1UAT4</accession>
<dbReference type="SUPFAM" id="SSF57997">
    <property type="entry name" value="Tropomyosin"/>
    <property type="match status" value="1"/>
</dbReference>
<reference evidence="4" key="1">
    <citation type="journal article" date="2008" name="Nat. Genet.">
        <title>The Pristionchus pacificus genome provides a unique perspective on nematode lifestyle and parasitism.</title>
        <authorList>
            <person name="Dieterich C."/>
            <person name="Clifton S.W."/>
            <person name="Schuster L.N."/>
            <person name="Chinwalla A."/>
            <person name="Delehaunty K."/>
            <person name="Dinkelacker I."/>
            <person name="Fulton L."/>
            <person name="Fulton R."/>
            <person name="Godfrey J."/>
            <person name="Minx P."/>
            <person name="Mitreva M."/>
            <person name="Roeseler W."/>
            <person name="Tian H."/>
            <person name="Witte H."/>
            <person name="Yang S.P."/>
            <person name="Wilson R.K."/>
            <person name="Sommer R.J."/>
        </authorList>
    </citation>
    <scope>NUCLEOTIDE SEQUENCE [LARGE SCALE GENOMIC DNA]</scope>
    <source>
        <strain evidence="4">PS312</strain>
    </source>
</reference>
<feature type="coiled-coil region" evidence="1">
    <location>
        <begin position="155"/>
        <end position="530"/>
    </location>
</feature>
<accession>A0A2A6BD56</accession>
<feature type="compositionally biased region" description="Basic residues" evidence="2">
    <location>
        <begin position="23"/>
        <end position="34"/>
    </location>
</feature>
<gene>
    <name evidence="3" type="primary">WBGene00105359</name>
</gene>
<feature type="compositionally biased region" description="Low complexity" evidence="2">
    <location>
        <begin position="12"/>
        <end position="22"/>
    </location>
</feature>
<proteinExistence type="predicted"/>
<feature type="region of interest" description="Disordered" evidence="2">
    <location>
        <begin position="79"/>
        <end position="103"/>
    </location>
</feature>
<feature type="compositionally biased region" description="Basic and acidic residues" evidence="2">
    <location>
        <begin position="936"/>
        <end position="970"/>
    </location>
</feature>
<feature type="compositionally biased region" description="Polar residues" evidence="2">
    <location>
        <begin position="79"/>
        <end position="96"/>
    </location>
</feature>
<keyword evidence="4" id="KW-1185">Reference proteome</keyword>
<dbReference type="PANTHER" id="PTHR18870">
    <property type="entry name" value="PROTEIN TAG-278-RELATED"/>
    <property type="match status" value="1"/>
</dbReference>
<feature type="compositionally biased region" description="Polar residues" evidence="2">
    <location>
        <begin position="971"/>
        <end position="981"/>
    </location>
</feature>
<organism evidence="3 4">
    <name type="scientific">Pristionchus pacificus</name>
    <name type="common">Parasitic nematode worm</name>
    <dbReference type="NCBI Taxonomy" id="54126"/>
    <lineage>
        <taxon>Eukaryota</taxon>
        <taxon>Metazoa</taxon>
        <taxon>Ecdysozoa</taxon>
        <taxon>Nematoda</taxon>
        <taxon>Chromadorea</taxon>
        <taxon>Rhabditida</taxon>
        <taxon>Rhabditina</taxon>
        <taxon>Diplogasteromorpha</taxon>
        <taxon>Diplogasteroidea</taxon>
        <taxon>Neodiplogasteridae</taxon>
        <taxon>Pristionchus</taxon>
    </lineage>
</organism>
<dbReference type="Gene3D" id="1.10.287.1490">
    <property type="match status" value="1"/>
</dbReference>
<feature type="coiled-coil region" evidence="1">
    <location>
        <begin position="864"/>
        <end position="891"/>
    </location>
</feature>
<evidence type="ECO:0000256" key="2">
    <source>
        <dbReference type="SAM" id="MobiDB-lite"/>
    </source>
</evidence>
<feature type="compositionally biased region" description="Polar residues" evidence="2">
    <location>
        <begin position="995"/>
        <end position="1007"/>
    </location>
</feature>
<feature type="region of interest" description="Disordered" evidence="2">
    <location>
        <begin position="1"/>
        <end position="63"/>
    </location>
</feature>
<evidence type="ECO:0000256" key="1">
    <source>
        <dbReference type="SAM" id="Coils"/>
    </source>
</evidence>
<feature type="region of interest" description="Disordered" evidence="2">
    <location>
        <begin position="903"/>
        <end position="1065"/>
    </location>
</feature>
<name>A0A2A6BD56_PRIPA</name>
<feature type="compositionally biased region" description="Low complexity" evidence="2">
    <location>
        <begin position="1008"/>
        <end position="1019"/>
    </location>
</feature>
<reference evidence="3" key="2">
    <citation type="submission" date="2022-06" db="UniProtKB">
        <authorList>
            <consortium name="EnsemblMetazoa"/>
        </authorList>
    </citation>
    <scope>IDENTIFICATION</scope>
    <source>
        <strain evidence="3">PS312</strain>
    </source>
</reference>
<protein>
    <submittedName>
        <fullName evidence="3">Tag-278 protein</fullName>
    </submittedName>
</protein>
<feature type="compositionally biased region" description="Basic and acidic residues" evidence="2">
    <location>
        <begin position="820"/>
        <end position="832"/>
    </location>
</feature>
<dbReference type="Proteomes" id="UP000005239">
    <property type="component" value="Unassembled WGS sequence"/>
</dbReference>
<dbReference type="EnsemblMetazoa" id="PPA15805.1">
    <property type="protein sequence ID" value="PPA15805.1"/>
    <property type="gene ID" value="WBGene00105359"/>
</dbReference>
<keyword evidence="1" id="KW-0175">Coiled coil</keyword>
<evidence type="ECO:0000313" key="4">
    <source>
        <dbReference type="Proteomes" id="UP000005239"/>
    </source>
</evidence>
<feature type="region of interest" description="Disordered" evidence="2">
    <location>
        <begin position="819"/>
        <end position="839"/>
    </location>
</feature>
<evidence type="ECO:0000313" key="3">
    <source>
        <dbReference type="EnsemblMetazoa" id="PPA15805.1"/>
    </source>
</evidence>
<sequence>MLGHLSEELDGSLRSVSPLSSRSGRRTSRSPRPHKTVEPTTSSILHDSRPNIAAWPAPPANPILERQHVTHQHLQVNTVQPVQQSSSPALSPNPSVSGRPGPYDDVSDSASFLSMIRASVNVVEAWGKLFMCRHRSAAVGYCNACAPESRGQGREVELKRKIQNLEDTVAEYERQKERFEREKEQALEKLREEHQKEIQLLEQRFSESQLLNLEQKYLLEIQRLEEERKSLRQEKDRLGETFEMKLRRAQSLYETELAAAKMLYSRELEALRDHEEALKEELLARQEDFHDRIQELQHQAKRSRDELSSCKNEVAALEKKLFSKEAEVQQISQELEEARNETNDALRRLTTMESQLDEKTSKFQEQEEELRRKCDRLDAVEATKVKLEAVISALQNEVKSLKNRVNFLEKERQNLQSQSESQTQLQNSQVHALEAVLESVKGERESTKEHYENLLTKEREQADARELSMKKEFTIKLNELEEQYNSLKEDLQHTARLDKDELRESTEQELEALRVEKTALVAQVSALKAQFGDEKEEPEQMETRLAEILKQTDSLSECLQTQRERIASKDEEIARLRRRVEEENQVTEDQLLVLREEVRMEMMNAGNNGEMDELHARIAELEVQCEKDEQELEEDAEKIRSLETENTRLKEELGAHGAKDIEKDVTEALAEQETKLRDEFNKKVEEAIAAEKEKAEKEIKEQSENLTKQFEKEKAQLNSELAILRDTSGTSDQKLITLQAHCESLMDEMEGIKGELQKKTEQIENLTKSGDGQRTEEARRVLCLEDELLKEKKNHVEEIEGLRKEKESFADRISQLQSELEEKQRELTEQSEKISQPTATTSIDVQTDEMEKPAPVAIVDLAKEKELRIRIIELESALEQKEALISELHERIDTVIMDDMPKKKDRSASVGGEHSLGGIKCQKSKLHNFVSSMTDGSKKEKREAEAQAAAKKKEAEKAEKAAAHAIKEKSPSIQRSKSPSLLTRLRERSPGKAKMQQQSSSMENAGTLSSSSRNLLSPSDADLERRSPSRALFGRTKKESSTQPPPTTVNTSNDKKDAARPAWKI</sequence>